<keyword evidence="4" id="KW-1185">Reference proteome</keyword>
<evidence type="ECO:0000259" key="2">
    <source>
        <dbReference type="Pfam" id="PF14706"/>
    </source>
</evidence>
<dbReference type="InterPro" id="IPR002559">
    <property type="entry name" value="Transposase_11"/>
</dbReference>
<dbReference type="RefSeq" id="WP_039803512.1">
    <property type="nucleotide sequence ID" value="NZ_CP010415.1"/>
</dbReference>
<dbReference type="InterPro" id="IPR047768">
    <property type="entry name" value="Tn5p-like"/>
</dbReference>
<dbReference type="AlphaFoldDB" id="A0A0C4WS80"/>
<dbReference type="SUPFAM" id="SSF53098">
    <property type="entry name" value="Ribonuclease H-like"/>
    <property type="match status" value="1"/>
</dbReference>
<dbReference type="Proteomes" id="UP000068210">
    <property type="component" value="Chromosome"/>
</dbReference>
<dbReference type="Gene3D" id="3.90.350.10">
    <property type="entry name" value="Transposase Inhibitor Protein From Tn5, Chain A, domain 1"/>
    <property type="match status" value="1"/>
</dbReference>
<reference evidence="3 4" key="1">
    <citation type="journal article" date="2015" name="PLoS ONE">
        <title>Azotobacter Genomes: The Genome of Azotobacter chroococcum NCIMB 8003 (ATCC 4412).</title>
        <authorList>
            <person name="Robson R.L."/>
            <person name="Jones R."/>
            <person name="Robson R.M."/>
            <person name="Schwartz A."/>
            <person name="Richardson T.H."/>
        </authorList>
    </citation>
    <scope>NUCLEOTIDE SEQUENCE [LARGE SCALE GENOMIC DNA]</scope>
    <source>
        <strain evidence="3 4">NCIMB 8003</strain>
    </source>
</reference>
<dbReference type="PANTHER" id="PTHR37319:SF1">
    <property type="entry name" value="TRANSPOSASE TN5 DIMERISATION DOMAIN-CONTAINING PROTEIN"/>
    <property type="match status" value="1"/>
</dbReference>
<dbReference type="PANTHER" id="PTHR37319">
    <property type="entry name" value="TRANSPOSASE"/>
    <property type="match status" value="1"/>
</dbReference>
<dbReference type="GO" id="GO:0006313">
    <property type="term" value="P:DNA transposition"/>
    <property type="evidence" value="ECO:0007669"/>
    <property type="project" value="InterPro"/>
</dbReference>
<dbReference type="InterPro" id="IPR014735">
    <property type="entry name" value="Transposase_Tn5-like_N"/>
</dbReference>
<evidence type="ECO:0000259" key="1">
    <source>
        <dbReference type="Pfam" id="PF01609"/>
    </source>
</evidence>
<dbReference type="Pfam" id="PF14706">
    <property type="entry name" value="Tnp_DNA_bind"/>
    <property type="match status" value="1"/>
</dbReference>
<organism evidence="3 4">
    <name type="scientific">Azotobacter chroococcum NCIMB 8003</name>
    <dbReference type="NCBI Taxonomy" id="1328314"/>
    <lineage>
        <taxon>Bacteria</taxon>
        <taxon>Pseudomonadati</taxon>
        <taxon>Pseudomonadota</taxon>
        <taxon>Gammaproteobacteria</taxon>
        <taxon>Pseudomonadales</taxon>
        <taxon>Pseudomonadaceae</taxon>
        <taxon>Azotobacter</taxon>
    </lineage>
</organism>
<dbReference type="GO" id="GO:0004803">
    <property type="term" value="F:transposase activity"/>
    <property type="evidence" value="ECO:0007669"/>
    <property type="project" value="InterPro"/>
</dbReference>
<dbReference type="EMBL" id="CP010415">
    <property type="protein sequence ID" value="AJE21127.1"/>
    <property type="molecule type" value="Genomic_DNA"/>
</dbReference>
<sequence>MDRSVLADASWIEQELAGSTFRDERLDRRLRKLLLQMATAVGEPIPLACQDWANTKAAYRFLSNTAVDEARILAGHFQSTRIRAAAVDGPLLVLQDTTEFSYKRAHPEQIGTLTTIPGRKTDGRRPMHTLCGLLMHSSLVVTPEGLPLGLAAIRFWTRSKFRGVTALKRRINPTRVPIEHKESVRWLENLRDATVLLGNPARLVHIGDRENDIYEFFCAARSAGTHFLVRTCVDRLAGNGKQTIADQMSEVAVQGLHDVLVEVGRKTTRAIVELRYRRIHVLPPIGKQKRYSAIDLTVIQARERGEPSGRPAIDWQLITDLPVNSPQEAIEKLDWYALRWKIESFHKILKSGCRAEEARLRTAERLVNLIALFCIIAWRLFWMTMLNRTEPEASPRIALTRDEIGLLDRMIDATGQPPPSRALSDYLIHIARLGGYLARASDPPPGNVVLWRGWCRLMDIKLGALLVASRYG</sequence>
<accession>A0A0C4WS80</accession>
<feature type="domain" description="Transposase Tn5-like N-terminal" evidence="2">
    <location>
        <begin position="9"/>
        <end position="67"/>
    </location>
</feature>
<dbReference type="Gene3D" id="1.10.246.40">
    <property type="entry name" value="Tn5 transposase, domain 1"/>
    <property type="match status" value="1"/>
</dbReference>
<proteinExistence type="predicted"/>
<gene>
    <name evidence="3" type="ORF">Achr_16700</name>
</gene>
<dbReference type="InterPro" id="IPR038215">
    <property type="entry name" value="TN5-like_N_sf"/>
</dbReference>
<dbReference type="Pfam" id="PF01609">
    <property type="entry name" value="DDE_Tnp_1"/>
    <property type="match status" value="1"/>
</dbReference>
<dbReference type="STRING" id="1328314.Achr_16700"/>
<feature type="domain" description="Transposase IS4-like" evidence="1">
    <location>
        <begin position="329"/>
        <end position="376"/>
    </location>
</feature>
<dbReference type="HOGENOM" id="CLU_045115_0_0_6"/>
<evidence type="ECO:0000313" key="4">
    <source>
        <dbReference type="Proteomes" id="UP000068210"/>
    </source>
</evidence>
<dbReference type="InterPro" id="IPR054836">
    <property type="entry name" value="Tn5_transposase"/>
</dbReference>
<protein>
    <submittedName>
        <fullName evidence="3">Transposase for transposon Tn5</fullName>
    </submittedName>
</protein>
<dbReference type="KEGG" id="acx:Achr_16700"/>
<evidence type="ECO:0000313" key="3">
    <source>
        <dbReference type="EMBL" id="AJE21127.1"/>
    </source>
</evidence>
<dbReference type="NCBIfam" id="NF033590">
    <property type="entry name" value="transpos_IS4_3"/>
    <property type="match status" value="1"/>
</dbReference>
<dbReference type="GO" id="GO:0003677">
    <property type="term" value="F:DNA binding"/>
    <property type="evidence" value="ECO:0007669"/>
    <property type="project" value="InterPro"/>
</dbReference>
<dbReference type="InterPro" id="IPR012337">
    <property type="entry name" value="RNaseH-like_sf"/>
</dbReference>
<dbReference type="InterPro" id="IPR014737">
    <property type="entry name" value="Transposase_Tn5-like_C"/>
</dbReference>
<name>A0A0C4WS80_9GAMM</name>
<dbReference type="Gene3D" id="1.10.740.10">
    <property type="entry name" value="Transferase Inhibitor Protein From Tn5, Chain"/>
    <property type="match status" value="1"/>
</dbReference>